<feature type="signal peptide" evidence="2">
    <location>
        <begin position="1"/>
        <end position="29"/>
    </location>
</feature>
<dbReference type="EMBL" id="JBHUIJ010000022">
    <property type="protein sequence ID" value="MFD2238831.1"/>
    <property type="molecule type" value="Genomic_DNA"/>
</dbReference>
<dbReference type="RefSeq" id="WP_209737290.1">
    <property type="nucleotide sequence ID" value="NZ_CP072611.1"/>
</dbReference>
<evidence type="ECO:0000256" key="1">
    <source>
        <dbReference type="ARBA" id="ARBA00022729"/>
    </source>
</evidence>
<evidence type="ECO:0000313" key="4">
    <source>
        <dbReference type="EMBL" id="MFD2238831.1"/>
    </source>
</evidence>
<organism evidence="4 5">
    <name type="scientific">Aureimonas populi</name>
    <dbReference type="NCBI Taxonomy" id="1701758"/>
    <lineage>
        <taxon>Bacteria</taxon>
        <taxon>Pseudomonadati</taxon>
        <taxon>Pseudomonadota</taxon>
        <taxon>Alphaproteobacteria</taxon>
        <taxon>Hyphomicrobiales</taxon>
        <taxon>Aurantimonadaceae</taxon>
        <taxon>Aureimonas</taxon>
    </lineage>
</organism>
<sequence length="201" mass="20087">MSVFLPASRSILSAITVAALAGLAAPAAAQGLGQSFGGLQVQGDQPIAIESDQLDVDDREAVATFSGDVSVQQGETRMSAARLVVHYVRGGEGGAQPASTSNMPGGGSDIERLEASGNVEIQSADQVATADQANFEMASQVAVLTGNVVLSQGPNVATGCRLTIQMDTGVARLQSTDCAGAAGGGGGGRVRMLLTPGSEGQ</sequence>
<dbReference type="PANTHER" id="PTHR36504:SF1">
    <property type="entry name" value="LIPOPOLYSACCHARIDE EXPORT SYSTEM PROTEIN LPTA"/>
    <property type="match status" value="1"/>
</dbReference>
<feature type="chain" id="PRO_5046597769" evidence="2">
    <location>
        <begin position="30"/>
        <end position="201"/>
    </location>
</feature>
<dbReference type="Proteomes" id="UP001597371">
    <property type="component" value="Unassembled WGS sequence"/>
</dbReference>
<dbReference type="InterPro" id="IPR005653">
    <property type="entry name" value="OstA-like_N"/>
</dbReference>
<reference evidence="5" key="1">
    <citation type="journal article" date="2019" name="Int. J. Syst. Evol. Microbiol.">
        <title>The Global Catalogue of Microorganisms (GCM) 10K type strain sequencing project: providing services to taxonomists for standard genome sequencing and annotation.</title>
        <authorList>
            <consortium name="The Broad Institute Genomics Platform"/>
            <consortium name="The Broad Institute Genome Sequencing Center for Infectious Disease"/>
            <person name="Wu L."/>
            <person name="Ma J."/>
        </authorList>
    </citation>
    <scope>NUCLEOTIDE SEQUENCE [LARGE SCALE GENOMIC DNA]</scope>
    <source>
        <strain evidence="5">ZS-35-S2</strain>
    </source>
</reference>
<dbReference type="Pfam" id="PF03968">
    <property type="entry name" value="LptD_N"/>
    <property type="match status" value="1"/>
</dbReference>
<name>A0ABW5CQF6_9HYPH</name>
<dbReference type="Gene3D" id="2.60.450.10">
    <property type="entry name" value="Lipopolysaccharide (LPS) transport protein A like domain"/>
    <property type="match status" value="1"/>
</dbReference>
<comment type="caution">
    <text evidence="4">The sequence shown here is derived from an EMBL/GenBank/DDBJ whole genome shotgun (WGS) entry which is preliminary data.</text>
</comment>
<gene>
    <name evidence="4" type="ORF">ACFSKQ_15360</name>
</gene>
<dbReference type="PANTHER" id="PTHR36504">
    <property type="entry name" value="LIPOPOLYSACCHARIDE EXPORT SYSTEM PROTEIN LPTA"/>
    <property type="match status" value="1"/>
</dbReference>
<feature type="domain" description="Organic solvent tolerance-like N-terminal" evidence="3">
    <location>
        <begin position="49"/>
        <end position="169"/>
    </location>
</feature>
<dbReference type="InterPro" id="IPR052037">
    <property type="entry name" value="LPS_export_LptA"/>
</dbReference>
<protein>
    <submittedName>
        <fullName evidence="4">LptA/OstA family protein</fullName>
    </submittedName>
</protein>
<keyword evidence="1 2" id="KW-0732">Signal</keyword>
<keyword evidence="5" id="KW-1185">Reference proteome</keyword>
<proteinExistence type="predicted"/>
<evidence type="ECO:0000259" key="3">
    <source>
        <dbReference type="Pfam" id="PF03968"/>
    </source>
</evidence>
<evidence type="ECO:0000256" key="2">
    <source>
        <dbReference type="SAM" id="SignalP"/>
    </source>
</evidence>
<accession>A0ABW5CQF6</accession>
<evidence type="ECO:0000313" key="5">
    <source>
        <dbReference type="Proteomes" id="UP001597371"/>
    </source>
</evidence>